<keyword evidence="6 11" id="KW-1133">Transmembrane helix</keyword>
<feature type="repeat" description="Solcar" evidence="9">
    <location>
        <begin position="99"/>
        <end position="195"/>
    </location>
</feature>
<comment type="similarity">
    <text evidence="2 10">Belongs to the mitochondrial carrier (TC 2.A.29) family.</text>
</comment>
<dbReference type="Proteomes" id="UP000076871">
    <property type="component" value="Unassembled WGS sequence"/>
</dbReference>
<dbReference type="GO" id="GO:0015228">
    <property type="term" value="F:coenzyme A transmembrane transporter activity"/>
    <property type="evidence" value="ECO:0007669"/>
    <property type="project" value="TreeGrafter"/>
</dbReference>
<dbReference type="RefSeq" id="XP_040764241.1">
    <property type="nucleotide sequence ID" value="XM_040905699.1"/>
</dbReference>
<dbReference type="GO" id="GO:0015217">
    <property type="term" value="F:ADP transmembrane transporter activity"/>
    <property type="evidence" value="ECO:0007669"/>
    <property type="project" value="TreeGrafter"/>
</dbReference>
<dbReference type="InterPro" id="IPR018108">
    <property type="entry name" value="MCP_transmembrane"/>
</dbReference>
<evidence type="ECO:0000256" key="9">
    <source>
        <dbReference type="PROSITE-ProRule" id="PRU00282"/>
    </source>
</evidence>
<feature type="repeat" description="Solcar" evidence="9">
    <location>
        <begin position="222"/>
        <end position="305"/>
    </location>
</feature>
<sequence length="333" mass="35732">MPSDSVIHAVAGAAGGIIAMSVSYPLIFLSTRAAVETKKEHKSTYEAIIDVIKREGFLGLYSGLNSSLLGIAITNGVYYYFYERSRGAILSSRAGGKGLSTTESMLAGLIAGSSTTIISNPIWVIQTSQAVQSMSQSSSAEPGSPKPKRLGIVQTIKYILRKGGIGAFWRGIGPALILVVNPMLQYTVFEQLKNILVRRRTARLRAAGPAAAAAIAVLSDWDYFLLGAISKLVATSTTYPYIVVKSRLQAGQAHALKYKSSLDGLLTIIREEGIEGLYKGVGSKLLQSVLTAAILFMGQRRIYEITKQVGEIRIWCEGGAQLDSKAVSPVLIK</sequence>
<dbReference type="GO" id="GO:0051724">
    <property type="term" value="F:NAD transmembrane transporter activity"/>
    <property type="evidence" value="ECO:0007669"/>
    <property type="project" value="TreeGrafter"/>
</dbReference>
<evidence type="ECO:0000256" key="3">
    <source>
        <dbReference type="ARBA" id="ARBA00022448"/>
    </source>
</evidence>
<protein>
    <submittedName>
        <fullName evidence="12">Mitochondrial carrier</fullName>
    </submittedName>
</protein>
<comment type="subcellular location">
    <subcellularLocation>
        <location evidence="1">Peroxisome membrane</location>
        <topology evidence="1">Multi-pass membrane protein</topology>
    </subcellularLocation>
</comment>
<evidence type="ECO:0000256" key="6">
    <source>
        <dbReference type="ARBA" id="ARBA00022989"/>
    </source>
</evidence>
<dbReference type="GeneID" id="63822729"/>
<evidence type="ECO:0000256" key="8">
    <source>
        <dbReference type="ARBA" id="ARBA00023140"/>
    </source>
</evidence>
<reference evidence="12 13" key="1">
    <citation type="journal article" date="2016" name="Mol. Biol. Evol.">
        <title>Comparative Genomics of Early-Diverging Mushroom-Forming Fungi Provides Insights into the Origins of Lignocellulose Decay Capabilities.</title>
        <authorList>
            <person name="Nagy L.G."/>
            <person name="Riley R."/>
            <person name="Tritt A."/>
            <person name="Adam C."/>
            <person name="Daum C."/>
            <person name="Floudas D."/>
            <person name="Sun H."/>
            <person name="Yadav J.S."/>
            <person name="Pangilinan J."/>
            <person name="Larsson K.H."/>
            <person name="Matsuura K."/>
            <person name="Barry K."/>
            <person name="Labutti K."/>
            <person name="Kuo R."/>
            <person name="Ohm R.A."/>
            <person name="Bhattacharya S.S."/>
            <person name="Shirouzu T."/>
            <person name="Yoshinaga Y."/>
            <person name="Martin F.M."/>
            <person name="Grigoriev I.V."/>
            <person name="Hibbett D.S."/>
        </authorList>
    </citation>
    <scope>NUCLEOTIDE SEQUENCE [LARGE SCALE GENOMIC DNA]</scope>
    <source>
        <strain evidence="12 13">93-53</strain>
    </source>
</reference>
<dbReference type="SUPFAM" id="SSF103506">
    <property type="entry name" value="Mitochondrial carrier"/>
    <property type="match status" value="1"/>
</dbReference>
<dbReference type="GO" id="GO:0080122">
    <property type="term" value="F:AMP transmembrane transporter activity"/>
    <property type="evidence" value="ECO:0007669"/>
    <property type="project" value="TreeGrafter"/>
</dbReference>
<dbReference type="Gene3D" id="1.50.40.10">
    <property type="entry name" value="Mitochondrial carrier domain"/>
    <property type="match status" value="1"/>
</dbReference>
<accession>A0A165E927</accession>
<dbReference type="InParanoid" id="A0A165E927"/>
<dbReference type="EMBL" id="KV427624">
    <property type="protein sequence ID" value="KZT06501.1"/>
    <property type="molecule type" value="Genomic_DNA"/>
</dbReference>
<dbReference type="GO" id="GO:0005347">
    <property type="term" value="F:ATP transmembrane transporter activity"/>
    <property type="evidence" value="ECO:0007669"/>
    <property type="project" value="TreeGrafter"/>
</dbReference>
<dbReference type="Pfam" id="PF00153">
    <property type="entry name" value="Mito_carr"/>
    <property type="match status" value="3"/>
</dbReference>
<gene>
    <name evidence="12" type="ORF">LAESUDRAFT_679482</name>
</gene>
<dbReference type="GO" id="GO:0015230">
    <property type="term" value="F:FAD transmembrane transporter activity"/>
    <property type="evidence" value="ECO:0007669"/>
    <property type="project" value="TreeGrafter"/>
</dbReference>
<dbReference type="AlphaFoldDB" id="A0A165E927"/>
<feature type="transmembrane region" description="Helical" evidence="11">
    <location>
        <begin position="6"/>
        <end position="29"/>
    </location>
</feature>
<evidence type="ECO:0000256" key="5">
    <source>
        <dbReference type="ARBA" id="ARBA00022737"/>
    </source>
</evidence>
<keyword evidence="8" id="KW-0576">Peroxisome</keyword>
<dbReference type="PROSITE" id="PS50920">
    <property type="entry name" value="SOLCAR"/>
    <property type="match status" value="3"/>
</dbReference>
<dbReference type="InterPro" id="IPR023395">
    <property type="entry name" value="MCP_dom_sf"/>
</dbReference>
<feature type="transmembrane region" description="Helical" evidence="11">
    <location>
        <begin position="58"/>
        <end position="81"/>
    </location>
</feature>
<dbReference type="GO" id="GO:0005778">
    <property type="term" value="C:peroxisomal membrane"/>
    <property type="evidence" value="ECO:0007669"/>
    <property type="project" value="UniProtKB-SubCell"/>
</dbReference>
<keyword evidence="13" id="KW-1185">Reference proteome</keyword>
<keyword evidence="7 9" id="KW-0472">Membrane</keyword>
<evidence type="ECO:0000256" key="7">
    <source>
        <dbReference type="ARBA" id="ARBA00023136"/>
    </source>
</evidence>
<dbReference type="InterPro" id="IPR052217">
    <property type="entry name" value="Mito/Peroxisomal_Carrier"/>
</dbReference>
<evidence type="ECO:0000256" key="10">
    <source>
        <dbReference type="RuleBase" id="RU000488"/>
    </source>
</evidence>
<dbReference type="GO" id="GO:0044610">
    <property type="term" value="F:FMN transmembrane transporter activity"/>
    <property type="evidence" value="ECO:0007669"/>
    <property type="project" value="TreeGrafter"/>
</dbReference>
<keyword evidence="5" id="KW-0677">Repeat</keyword>
<proteinExistence type="inferred from homology"/>
<organism evidence="12 13">
    <name type="scientific">Laetiporus sulphureus 93-53</name>
    <dbReference type="NCBI Taxonomy" id="1314785"/>
    <lineage>
        <taxon>Eukaryota</taxon>
        <taxon>Fungi</taxon>
        <taxon>Dikarya</taxon>
        <taxon>Basidiomycota</taxon>
        <taxon>Agaricomycotina</taxon>
        <taxon>Agaricomycetes</taxon>
        <taxon>Polyporales</taxon>
        <taxon>Laetiporus</taxon>
    </lineage>
</organism>
<keyword evidence="4 9" id="KW-0812">Transmembrane</keyword>
<evidence type="ECO:0000256" key="2">
    <source>
        <dbReference type="ARBA" id="ARBA00006375"/>
    </source>
</evidence>
<dbReference type="OrthoDB" id="2019556at2759"/>
<evidence type="ECO:0000256" key="1">
    <source>
        <dbReference type="ARBA" id="ARBA00004585"/>
    </source>
</evidence>
<feature type="repeat" description="Solcar" evidence="9">
    <location>
        <begin position="3"/>
        <end position="88"/>
    </location>
</feature>
<evidence type="ECO:0000313" key="13">
    <source>
        <dbReference type="Proteomes" id="UP000076871"/>
    </source>
</evidence>
<dbReference type="STRING" id="1314785.A0A165E927"/>
<keyword evidence="3 10" id="KW-0813">Transport</keyword>
<name>A0A165E927_9APHY</name>
<dbReference type="PANTHER" id="PTHR45939">
    <property type="entry name" value="PEROXISOMAL MEMBRANE PROTEIN PMP34-RELATED"/>
    <property type="match status" value="1"/>
</dbReference>
<dbReference type="PANTHER" id="PTHR45939:SF5">
    <property type="entry name" value="PEROXISOMAL MEMBRANE PROTEIN PMP34"/>
    <property type="match status" value="1"/>
</dbReference>
<evidence type="ECO:0000256" key="11">
    <source>
        <dbReference type="SAM" id="Phobius"/>
    </source>
</evidence>
<evidence type="ECO:0000313" key="12">
    <source>
        <dbReference type="EMBL" id="KZT06501.1"/>
    </source>
</evidence>
<evidence type="ECO:0000256" key="4">
    <source>
        <dbReference type="ARBA" id="ARBA00022692"/>
    </source>
</evidence>